<feature type="domain" description="ORC1/DEAH AAA+ ATPase" evidence="2">
    <location>
        <begin position="260"/>
        <end position="413"/>
    </location>
</feature>
<evidence type="ECO:0000313" key="3">
    <source>
        <dbReference type="EMBL" id="ASU83607.1"/>
    </source>
</evidence>
<dbReference type="KEGG" id="ngv:CDO52_13115"/>
<dbReference type="InterPro" id="IPR049945">
    <property type="entry name" value="AAA_22"/>
</dbReference>
<keyword evidence="4" id="KW-1185">Reference proteome</keyword>
<dbReference type="InterPro" id="IPR027417">
    <property type="entry name" value="P-loop_NTPase"/>
</dbReference>
<evidence type="ECO:0000313" key="4">
    <source>
        <dbReference type="Proteomes" id="UP000215005"/>
    </source>
</evidence>
<dbReference type="GO" id="GO:0016887">
    <property type="term" value="F:ATP hydrolysis activity"/>
    <property type="evidence" value="ECO:0007669"/>
    <property type="project" value="InterPro"/>
</dbReference>
<reference evidence="3 4" key="1">
    <citation type="submission" date="2017-08" db="EMBL/GenBank/DDBJ databases">
        <title>The complete genome sequence of Nocardiopsis gilva YIM 90087.</title>
        <authorList>
            <person name="Yin M."/>
            <person name="Tang S."/>
        </authorList>
    </citation>
    <scope>NUCLEOTIDE SEQUENCE [LARGE SCALE GENOMIC DNA]</scope>
    <source>
        <strain evidence="3 4">YIM 90087</strain>
    </source>
</reference>
<dbReference type="Pfam" id="PF13401">
    <property type="entry name" value="AAA_22"/>
    <property type="match status" value="1"/>
</dbReference>
<accession>A0A223S637</accession>
<organism evidence="3 4">
    <name type="scientific">Nocardiopsis gilva YIM 90087</name>
    <dbReference type="NCBI Taxonomy" id="1235441"/>
    <lineage>
        <taxon>Bacteria</taxon>
        <taxon>Bacillati</taxon>
        <taxon>Actinomycetota</taxon>
        <taxon>Actinomycetes</taxon>
        <taxon>Streptosporangiales</taxon>
        <taxon>Nocardiopsidaceae</taxon>
        <taxon>Nocardiopsis</taxon>
    </lineage>
</organism>
<name>A0A223S637_9ACTN</name>
<feature type="region of interest" description="Disordered" evidence="1">
    <location>
        <begin position="528"/>
        <end position="556"/>
    </location>
</feature>
<evidence type="ECO:0000256" key="1">
    <source>
        <dbReference type="SAM" id="MobiDB-lite"/>
    </source>
</evidence>
<protein>
    <recommendedName>
        <fullName evidence="2">ORC1/DEAH AAA+ ATPase domain-containing protein</fullName>
    </recommendedName>
</protein>
<evidence type="ECO:0000259" key="2">
    <source>
        <dbReference type="Pfam" id="PF13401"/>
    </source>
</evidence>
<dbReference type="Proteomes" id="UP000215005">
    <property type="component" value="Chromosome"/>
</dbReference>
<gene>
    <name evidence="3" type="ORF">CDO52_13115</name>
</gene>
<dbReference type="Gene3D" id="3.40.50.300">
    <property type="entry name" value="P-loop containing nucleotide triphosphate hydrolases"/>
    <property type="match status" value="1"/>
</dbReference>
<proteinExistence type="predicted"/>
<dbReference type="EMBL" id="CP022753">
    <property type="protein sequence ID" value="ASU83607.1"/>
    <property type="molecule type" value="Genomic_DNA"/>
</dbReference>
<dbReference type="SUPFAM" id="SSF52540">
    <property type="entry name" value="P-loop containing nucleoside triphosphate hydrolases"/>
    <property type="match status" value="1"/>
</dbReference>
<sequence length="657" mass="70213">MGVQSTLVVGAIGACGDYFSWSPLLGFGAAAIGGLCSVLRAAGDDQGAHPDRVVIHLGRWTGLGGWLAWVWAGPEDWLARFVAGLGAGDITGDPLSLAGLGTLAAGAQVSAHLDLYMRRRPRTPDGEGGLVLRSQARLEAEWQARIARVCRIQVEITSLRHWDSGAGYTLTVLFPPGGATRHTLAVHADALASDARLDEGCGVEVLKGPHRGSAVLQVSTVDRMSEELDYPSDYSPRSILDQAALGEYRNGEIAGPHLRENAGLVVGTRGSGKTTLLRVLTAAVGRCTDALVWHIDLTGGGLSRDWLRPWLDGRTERPAIDWAVNTVEDALAMARAAVAISKDRKESGHDRKVAANTTLLPIDEDMPEIVIIIDEGKTILAPSIRDRLLRDLRETLNLALDIARDSAVNVVFSALGATSTSLDTAIKAQCAFKLGMLCEKDAELAYLFDWGQATMDDLAGVGSGFIRESGAAPRPMGGYNLTPRRIIDELAPAVSQRQPTLDERAARAAGPAYADRYVRMREAFEKKSAAPGPSCQPEPSAPAPVGDTLGWSDPADIARDSGRTAVLERPALAPAEARGRVVAAILVDALQVFDAEDTDRLPRELLAARVTDGDEDDLRRRMLAAGAGPPHSIRYRGDPARGWYRRDVEEAMAVTPA</sequence>
<dbReference type="AlphaFoldDB" id="A0A223S637"/>